<protein>
    <submittedName>
        <fullName evidence="2">Uncharacterized protein</fullName>
    </submittedName>
</protein>
<keyword evidence="1" id="KW-0472">Membrane</keyword>
<evidence type="ECO:0000313" key="3">
    <source>
        <dbReference type="Proteomes" id="UP000199199"/>
    </source>
</evidence>
<feature type="transmembrane region" description="Helical" evidence="1">
    <location>
        <begin position="6"/>
        <end position="27"/>
    </location>
</feature>
<organism evidence="2 3">
    <name type="scientific">Halostagnicola kamekurae</name>
    <dbReference type="NCBI Taxonomy" id="619731"/>
    <lineage>
        <taxon>Archaea</taxon>
        <taxon>Methanobacteriati</taxon>
        <taxon>Methanobacteriota</taxon>
        <taxon>Stenosarchaea group</taxon>
        <taxon>Halobacteria</taxon>
        <taxon>Halobacteriales</taxon>
        <taxon>Natrialbaceae</taxon>
        <taxon>Halostagnicola</taxon>
    </lineage>
</organism>
<sequence length="54" mass="6199">MGPDVWFTLLLIMVVTVPIFFGVIAFINRDTGEDTDDEIEELKQQVEELEAQQD</sequence>
<evidence type="ECO:0000256" key="1">
    <source>
        <dbReference type="SAM" id="Phobius"/>
    </source>
</evidence>
<dbReference type="RefSeq" id="WP_175507245.1">
    <property type="nucleotide sequence ID" value="NZ_FOZS01000004.1"/>
</dbReference>
<keyword evidence="3" id="KW-1185">Reference proteome</keyword>
<dbReference type="AlphaFoldDB" id="A0A1I6UI72"/>
<proteinExistence type="predicted"/>
<keyword evidence="1" id="KW-0812">Transmembrane</keyword>
<keyword evidence="1" id="KW-1133">Transmembrane helix</keyword>
<accession>A0A1I6UI72</accession>
<evidence type="ECO:0000313" key="2">
    <source>
        <dbReference type="EMBL" id="SFT01132.1"/>
    </source>
</evidence>
<name>A0A1I6UI72_9EURY</name>
<gene>
    <name evidence="2" type="ORF">SAMN04488556_3895</name>
</gene>
<dbReference type="EMBL" id="FOZS01000004">
    <property type="protein sequence ID" value="SFT01132.1"/>
    <property type="molecule type" value="Genomic_DNA"/>
</dbReference>
<dbReference type="Proteomes" id="UP000199199">
    <property type="component" value="Unassembled WGS sequence"/>
</dbReference>
<reference evidence="3" key="1">
    <citation type="submission" date="2016-10" db="EMBL/GenBank/DDBJ databases">
        <authorList>
            <person name="Varghese N."/>
            <person name="Submissions S."/>
        </authorList>
    </citation>
    <scope>NUCLEOTIDE SEQUENCE [LARGE SCALE GENOMIC DNA]</scope>
    <source>
        <strain evidence="3">DSM 22427</strain>
    </source>
</reference>